<protein>
    <recommendedName>
        <fullName evidence="2">Lon N-terminal domain-containing protein</fullName>
    </recommendedName>
</protein>
<dbReference type="EMBL" id="CP126216">
    <property type="protein sequence ID" value="WIA18119.1"/>
    <property type="molecule type" value="Genomic_DNA"/>
</dbReference>
<dbReference type="PANTHER" id="PTHR46732">
    <property type="entry name" value="ATP-DEPENDENT PROTEASE LA (LON) DOMAIN PROTEIN"/>
    <property type="match status" value="1"/>
</dbReference>
<dbReference type="PANTHER" id="PTHR46732:SF5">
    <property type="entry name" value="ATP-DEPENDENT PROTEASE LA (LON) DOMAIN PROTEIN"/>
    <property type="match status" value="1"/>
</dbReference>
<evidence type="ECO:0000256" key="1">
    <source>
        <dbReference type="SAM" id="MobiDB-lite"/>
    </source>
</evidence>
<proteinExistence type="predicted"/>
<dbReference type="SUPFAM" id="SSF88697">
    <property type="entry name" value="PUA domain-like"/>
    <property type="match status" value="1"/>
</dbReference>
<dbReference type="Proteomes" id="UP001244341">
    <property type="component" value="Chromosome 9b"/>
</dbReference>
<accession>A0ABY8U9T5</accession>
<dbReference type="InterPro" id="IPR015947">
    <property type="entry name" value="PUA-like_sf"/>
</dbReference>
<organism evidence="3 4">
    <name type="scientific">Tetradesmus obliquus</name>
    <name type="common">Green alga</name>
    <name type="synonym">Acutodesmus obliquus</name>
    <dbReference type="NCBI Taxonomy" id="3088"/>
    <lineage>
        <taxon>Eukaryota</taxon>
        <taxon>Viridiplantae</taxon>
        <taxon>Chlorophyta</taxon>
        <taxon>core chlorophytes</taxon>
        <taxon>Chlorophyceae</taxon>
        <taxon>CS clade</taxon>
        <taxon>Sphaeropleales</taxon>
        <taxon>Scenedesmaceae</taxon>
        <taxon>Tetradesmus</taxon>
    </lineage>
</organism>
<evidence type="ECO:0000313" key="3">
    <source>
        <dbReference type="EMBL" id="WIA18119.1"/>
    </source>
</evidence>
<reference evidence="3 4" key="1">
    <citation type="submission" date="2023-05" db="EMBL/GenBank/DDBJ databases">
        <title>A 100% complete, gapless, phased diploid assembly of the Scenedesmus obliquus UTEX 3031 genome.</title>
        <authorList>
            <person name="Biondi T.C."/>
            <person name="Hanschen E.R."/>
            <person name="Kwon T."/>
            <person name="Eng W."/>
            <person name="Kruse C.P.S."/>
            <person name="Koehler S.I."/>
            <person name="Kunde Y."/>
            <person name="Gleasner C.D."/>
            <person name="You Mak K.T."/>
            <person name="Polle J."/>
            <person name="Hovde B.T."/>
            <person name="Starkenburg S.R."/>
        </authorList>
    </citation>
    <scope>NUCLEOTIDE SEQUENCE [LARGE SCALE GENOMIC DNA]</scope>
    <source>
        <strain evidence="3 4">DOE0152z</strain>
    </source>
</reference>
<feature type="domain" description="Lon N-terminal" evidence="2">
    <location>
        <begin position="54"/>
        <end position="355"/>
    </location>
</feature>
<gene>
    <name evidence="3" type="ORF">OEZ85_009597</name>
</gene>
<feature type="region of interest" description="Disordered" evidence="1">
    <location>
        <begin position="221"/>
        <end position="241"/>
    </location>
</feature>
<feature type="compositionally biased region" description="Polar residues" evidence="1">
    <location>
        <begin position="231"/>
        <end position="240"/>
    </location>
</feature>
<dbReference type="Gene3D" id="2.30.130.40">
    <property type="entry name" value="LON domain-like"/>
    <property type="match status" value="1"/>
</dbReference>
<dbReference type="SMART" id="SM00464">
    <property type="entry name" value="LON"/>
    <property type="match status" value="1"/>
</dbReference>
<sequence>MHATSTRVSQRVLPCCLPKRLRHAAANSRRRNAGLPAATGPGPASSGTVESVISIPLFPLSNVLHPAQAGSLLVFEPRYLALFRDLQAAAPQGSSASEAKFAFGHILAAGAAPPALMQDSVGGLPACGVCATVKGIEELENGRLQVSYQGWRRFKLLTVDHDSKPYPMAAATWMDDDTASLSQEQQAATYALEQQVYGLLQQVASYMRQLEQGSAAGAAVAAPASGPTGLHGSSSGSKAQQRPLLPDSVLLFAPLPPSRQQSVADYLIKAGGSTGDKIATWQRMGSVYGQTSSKKKPPQDPYQAARDQLGKERRQELFSFAAASVLELGLPERLALLHCTDTAARLQYVAAAVQPFLADLVARVSLQQAMVKQ</sequence>
<dbReference type="InterPro" id="IPR003111">
    <property type="entry name" value="Lon_prtase_N"/>
</dbReference>
<name>A0ABY8U9T5_TETOB</name>
<keyword evidence="4" id="KW-1185">Reference proteome</keyword>
<dbReference type="Pfam" id="PF02190">
    <property type="entry name" value="LON_substr_bdg"/>
    <property type="match status" value="1"/>
</dbReference>
<evidence type="ECO:0000313" key="4">
    <source>
        <dbReference type="Proteomes" id="UP001244341"/>
    </source>
</evidence>
<evidence type="ECO:0000259" key="2">
    <source>
        <dbReference type="SMART" id="SM00464"/>
    </source>
</evidence>
<dbReference type="InterPro" id="IPR046336">
    <property type="entry name" value="Lon_prtase_N_sf"/>
</dbReference>